<comment type="caution">
    <text evidence="2">The sequence shown here is derived from an EMBL/GenBank/DDBJ whole genome shotgun (WGS) entry which is preliminary data.</text>
</comment>
<dbReference type="Gene3D" id="3.40.50.360">
    <property type="match status" value="1"/>
</dbReference>
<name>A0ABU2J5G4_9ACTN</name>
<organism evidence="2 3">
    <name type="scientific">Jatrophihabitans lederbergiae</name>
    <dbReference type="NCBI Taxonomy" id="3075547"/>
    <lineage>
        <taxon>Bacteria</taxon>
        <taxon>Bacillati</taxon>
        <taxon>Actinomycetota</taxon>
        <taxon>Actinomycetes</taxon>
        <taxon>Jatrophihabitantales</taxon>
        <taxon>Jatrophihabitantaceae</taxon>
        <taxon>Jatrophihabitans</taxon>
    </lineage>
</organism>
<dbReference type="EC" id="1.-.-.-" evidence="2"/>
<proteinExistence type="predicted"/>
<dbReference type="SUPFAM" id="SSF52218">
    <property type="entry name" value="Flavoproteins"/>
    <property type="match status" value="1"/>
</dbReference>
<dbReference type="InterPro" id="IPR029039">
    <property type="entry name" value="Flavoprotein-like_sf"/>
</dbReference>
<keyword evidence="3" id="KW-1185">Reference proteome</keyword>
<dbReference type="Proteomes" id="UP001183176">
    <property type="component" value="Unassembled WGS sequence"/>
</dbReference>
<evidence type="ECO:0000259" key="1">
    <source>
        <dbReference type="Pfam" id="PF03358"/>
    </source>
</evidence>
<sequence length="211" mass="21989">MNEVIQSSAVNEVIQSSAVNKTRLLLVSGSTRHGSTNTAVLRTAAAVAPPGTHSELFDGLAELPAFNPDDDHEPLPAPVNELRRQIAEADVILFCTPEYAGALPGSFKNLLDWTVGGGEIYRKPVAWINASSVAAPTGGAGAHTSLATVLGYVGADVIEPACLRLPMSRDLVGTDGLVSEQGLREKLASAVRALLGHRPAESTATECTLSP</sequence>
<evidence type="ECO:0000313" key="3">
    <source>
        <dbReference type="Proteomes" id="UP001183176"/>
    </source>
</evidence>
<gene>
    <name evidence="2" type="ORF">RM423_02365</name>
</gene>
<dbReference type="GO" id="GO:0016491">
    <property type="term" value="F:oxidoreductase activity"/>
    <property type="evidence" value="ECO:0007669"/>
    <property type="project" value="UniProtKB-KW"/>
</dbReference>
<protein>
    <submittedName>
        <fullName evidence="2">NAD(P)H-dependent oxidoreductase</fullName>
        <ecNumber evidence="2">1.-.-.-</ecNumber>
    </submittedName>
</protein>
<dbReference type="PANTHER" id="PTHR30543:SF21">
    <property type="entry name" value="NAD(P)H-DEPENDENT FMN REDUCTASE LOT6"/>
    <property type="match status" value="1"/>
</dbReference>
<keyword evidence="2" id="KW-0560">Oxidoreductase</keyword>
<dbReference type="EMBL" id="JAVREH010000002">
    <property type="protein sequence ID" value="MDT0260230.1"/>
    <property type="molecule type" value="Genomic_DNA"/>
</dbReference>
<feature type="domain" description="NADPH-dependent FMN reductase-like" evidence="1">
    <location>
        <begin position="23"/>
        <end position="160"/>
    </location>
</feature>
<dbReference type="InterPro" id="IPR050712">
    <property type="entry name" value="NAD(P)H-dep_reductase"/>
</dbReference>
<dbReference type="PANTHER" id="PTHR30543">
    <property type="entry name" value="CHROMATE REDUCTASE"/>
    <property type="match status" value="1"/>
</dbReference>
<accession>A0ABU2J5G4</accession>
<evidence type="ECO:0000313" key="2">
    <source>
        <dbReference type="EMBL" id="MDT0260230.1"/>
    </source>
</evidence>
<dbReference type="Pfam" id="PF03358">
    <property type="entry name" value="FMN_red"/>
    <property type="match status" value="1"/>
</dbReference>
<reference evidence="3" key="1">
    <citation type="submission" date="2023-07" db="EMBL/GenBank/DDBJ databases">
        <title>30 novel species of actinomycetes from the DSMZ collection.</title>
        <authorList>
            <person name="Nouioui I."/>
        </authorList>
    </citation>
    <scope>NUCLEOTIDE SEQUENCE [LARGE SCALE GENOMIC DNA]</scope>
    <source>
        <strain evidence="3">DSM 44399</strain>
    </source>
</reference>
<dbReference type="InterPro" id="IPR005025">
    <property type="entry name" value="FMN_Rdtase-like_dom"/>
</dbReference>